<accession>A0A4Z1GD68</accession>
<dbReference type="Proteomes" id="UP000297814">
    <property type="component" value="Unassembled WGS sequence"/>
</dbReference>
<reference evidence="2 3" key="1">
    <citation type="submission" date="2017-12" db="EMBL/GenBank/DDBJ databases">
        <title>Comparative genomics of Botrytis spp.</title>
        <authorList>
            <person name="Valero-Jimenez C.A."/>
            <person name="Tapia P."/>
            <person name="Veloso J."/>
            <person name="Silva-Moreno E."/>
            <person name="Staats M."/>
            <person name="Valdes J.H."/>
            <person name="Van Kan J.A.L."/>
        </authorList>
    </citation>
    <scope>NUCLEOTIDE SEQUENCE [LARGE SCALE GENOMIC DNA]</scope>
    <source>
        <strain evidence="2 3">Bh0001</strain>
    </source>
</reference>
<feature type="compositionally biased region" description="Low complexity" evidence="1">
    <location>
        <begin position="428"/>
        <end position="437"/>
    </location>
</feature>
<proteinExistence type="predicted"/>
<keyword evidence="3" id="KW-1185">Reference proteome</keyword>
<protein>
    <submittedName>
        <fullName evidence="2">Uncharacterized protein</fullName>
    </submittedName>
</protein>
<evidence type="ECO:0000313" key="2">
    <source>
        <dbReference type="EMBL" id="TGO34008.1"/>
    </source>
</evidence>
<feature type="region of interest" description="Disordered" evidence="1">
    <location>
        <begin position="371"/>
        <end position="444"/>
    </location>
</feature>
<organism evidence="2 3">
    <name type="scientific">Botrytis hyacinthi</name>
    <dbReference type="NCBI Taxonomy" id="278943"/>
    <lineage>
        <taxon>Eukaryota</taxon>
        <taxon>Fungi</taxon>
        <taxon>Dikarya</taxon>
        <taxon>Ascomycota</taxon>
        <taxon>Pezizomycotina</taxon>
        <taxon>Leotiomycetes</taxon>
        <taxon>Helotiales</taxon>
        <taxon>Sclerotiniaceae</taxon>
        <taxon>Botrytis</taxon>
    </lineage>
</organism>
<evidence type="ECO:0000256" key="1">
    <source>
        <dbReference type="SAM" id="MobiDB-lite"/>
    </source>
</evidence>
<gene>
    <name evidence="2" type="ORF">BHYA_0216g00010</name>
</gene>
<feature type="compositionally biased region" description="Basic and acidic residues" evidence="1">
    <location>
        <begin position="398"/>
        <end position="424"/>
    </location>
</feature>
<evidence type="ECO:0000313" key="3">
    <source>
        <dbReference type="Proteomes" id="UP000297814"/>
    </source>
</evidence>
<dbReference type="AlphaFoldDB" id="A0A4Z1GD68"/>
<dbReference type="EMBL" id="PQXK01000216">
    <property type="protein sequence ID" value="TGO34008.1"/>
    <property type="molecule type" value="Genomic_DNA"/>
</dbReference>
<feature type="compositionally biased region" description="Polar residues" evidence="1">
    <location>
        <begin position="378"/>
        <end position="387"/>
    </location>
</feature>
<comment type="caution">
    <text evidence="2">The sequence shown here is derived from an EMBL/GenBank/DDBJ whole genome shotgun (WGS) entry which is preliminary data.</text>
</comment>
<name>A0A4Z1GD68_9HELO</name>
<sequence>MKHQSSTSTASPISLSPDVERRIEDPEVRRVFLLFIKLGQTDIIKCLNKAVKEDSKEEFTKILEAVCLYVKRGLRTQDYLTAQMLTDAEPCDWLYNREVDEPFTPTEKQLMDKFGTRWPTLRGAIDMFSRELKNCVERFTWKTRYTKLTYRIWHTIAICPNKHPWDQKSTETKSKKLRRNLRLQVVVFYPGLVNLAFLRQDEADELIGEDDRFDKEWEKSCVFREKVVSVTRSAIKSYGSVDDAYTDHDKLSAKKKLAEERRIMLDDFDAQKNAFLNLHAYSFDDYTHVSGWYKCEKFWVPANPIGSVLNTSKMMVVEESVGSRNLVKGCSEVCAMNAVREYGIGYVPRPLSEIPSEGAGKDKRGLIRRTLRMPPKQESPSQNSQHRGSSRTRTGSHGKQERGSYNKRAEENPPARKSSKKPDPHVVSSSSRTSGSGATPRRHG</sequence>